<dbReference type="RefSeq" id="XP_030979302.1">
    <property type="nucleotide sequence ID" value="XM_031128015.1"/>
</dbReference>
<dbReference type="SUPFAM" id="SSF52777">
    <property type="entry name" value="CoA-dependent acyltransferases"/>
    <property type="match status" value="1"/>
</dbReference>
<reference evidence="4 5" key="1">
    <citation type="journal article" date="2019" name="Mol. Biol. Evol.">
        <title>Blast fungal genomes show frequent chromosomal changes, gene gains and losses, and effector gene turnover.</title>
        <authorList>
            <person name="Gomez Luciano L.B."/>
            <person name="Jason Tsai I."/>
            <person name="Chuma I."/>
            <person name="Tosa Y."/>
            <person name="Chen Y.H."/>
            <person name="Li J.Y."/>
            <person name="Li M.Y."/>
            <person name="Jade Lu M.Y."/>
            <person name="Nakayashiki H."/>
            <person name="Li W.H."/>
        </authorList>
    </citation>
    <scope>NUCLEOTIDE SEQUENCE [LARGE SCALE GENOMIC DNA]</scope>
    <source>
        <strain evidence="4 5">NI907</strain>
    </source>
</reference>
<evidence type="ECO:0000256" key="2">
    <source>
        <dbReference type="ARBA" id="ARBA00022553"/>
    </source>
</evidence>
<feature type="domain" description="AMP-dependent synthetase/ligase" evidence="3">
    <location>
        <begin position="136"/>
        <end position="234"/>
    </location>
</feature>
<dbReference type="KEGG" id="pgri:PgNI_08013"/>
<evidence type="ECO:0000313" key="5">
    <source>
        <dbReference type="RefSeq" id="XP_030979302.1"/>
    </source>
</evidence>
<keyword evidence="1" id="KW-0596">Phosphopantetheine</keyword>
<dbReference type="Gene3D" id="3.40.50.12780">
    <property type="entry name" value="N-terminal domain of ligase-like"/>
    <property type="match status" value="1"/>
</dbReference>
<dbReference type="Gene3D" id="3.30.559.30">
    <property type="entry name" value="Nonribosomal peptide synthetase, condensation domain"/>
    <property type="match status" value="1"/>
</dbReference>
<keyword evidence="2" id="KW-0597">Phosphoprotein</keyword>
<dbReference type="InterPro" id="IPR000873">
    <property type="entry name" value="AMP-dep_synth/lig_dom"/>
</dbReference>
<dbReference type="GO" id="GO:0005737">
    <property type="term" value="C:cytoplasm"/>
    <property type="evidence" value="ECO:0007669"/>
    <property type="project" value="TreeGrafter"/>
</dbReference>
<organism evidence="4 5">
    <name type="scientific">Pyricularia grisea</name>
    <name type="common">Crabgrass-specific blast fungus</name>
    <name type="synonym">Magnaporthe grisea</name>
    <dbReference type="NCBI Taxonomy" id="148305"/>
    <lineage>
        <taxon>Eukaryota</taxon>
        <taxon>Fungi</taxon>
        <taxon>Dikarya</taxon>
        <taxon>Ascomycota</taxon>
        <taxon>Pezizomycotina</taxon>
        <taxon>Sordariomycetes</taxon>
        <taxon>Sordariomycetidae</taxon>
        <taxon>Magnaporthales</taxon>
        <taxon>Pyriculariaceae</taxon>
        <taxon>Pyricularia</taxon>
    </lineage>
</organism>
<evidence type="ECO:0000313" key="4">
    <source>
        <dbReference type="Proteomes" id="UP000515153"/>
    </source>
</evidence>
<dbReference type="SUPFAM" id="SSF56801">
    <property type="entry name" value="Acetyl-CoA synthetase-like"/>
    <property type="match status" value="1"/>
</dbReference>
<dbReference type="AlphaFoldDB" id="A0A6P8AWP5"/>
<dbReference type="InterPro" id="IPR042099">
    <property type="entry name" value="ANL_N_sf"/>
</dbReference>
<dbReference type="GO" id="GO:0044550">
    <property type="term" value="P:secondary metabolite biosynthetic process"/>
    <property type="evidence" value="ECO:0007669"/>
    <property type="project" value="TreeGrafter"/>
</dbReference>
<name>A0A6P8AWP5_PYRGI</name>
<reference evidence="5" key="2">
    <citation type="submission" date="2019-10" db="EMBL/GenBank/DDBJ databases">
        <authorList>
            <consortium name="NCBI Genome Project"/>
        </authorList>
    </citation>
    <scope>NUCLEOTIDE SEQUENCE</scope>
    <source>
        <strain evidence="5">NI907</strain>
    </source>
</reference>
<reference evidence="5" key="3">
    <citation type="submission" date="2025-08" db="UniProtKB">
        <authorList>
            <consortium name="RefSeq"/>
        </authorList>
    </citation>
    <scope>IDENTIFICATION</scope>
    <source>
        <strain evidence="5">NI907</strain>
    </source>
</reference>
<gene>
    <name evidence="5" type="ORF">PgNI_08013</name>
</gene>
<dbReference type="GO" id="GO:0031177">
    <property type="term" value="F:phosphopantetheine binding"/>
    <property type="evidence" value="ECO:0007669"/>
    <property type="project" value="TreeGrafter"/>
</dbReference>
<dbReference type="GeneID" id="41962924"/>
<evidence type="ECO:0000259" key="3">
    <source>
        <dbReference type="Pfam" id="PF00501"/>
    </source>
</evidence>
<evidence type="ECO:0000256" key="1">
    <source>
        <dbReference type="ARBA" id="ARBA00022450"/>
    </source>
</evidence>
<dbReference type="PANTHER" id="PTHR45527">
    <property type="entry name" value="NONRIBOSOMAL PEPTIDE SYNTHETASE"/>
    <property type="match status" value="1"/>
</dbReference>
<sequence>MCAFQTLLVIQTAGPGHDNAGDKGDDDILQSQPDLSAAAGHVFESYPITMECSVRGDNVVVDCHFDAASISQPMMETVIAHFRQALTLLIPMGVENTKTIASMDLCSAEDKEAIHSWNSTDPAPQQVDECLHDMVRRHVVERPEAEAICGWDHSLTYAQLGKAVRRLAIHLGNDAGVQVGDLVPICMEKSTWALVAMLAVMEAGAAFVPLDPSHPIDRRCQIIDDISAKVLMVDPITVDAFEARLA</sequence>
<keyword evidence="4" id="KW-1185">Reference proteome</keyword>
<dbReference type="GO" id="GO:0043041">
    <property type="term" value="P:amino acid activation for nonribosomal peptide biosynthetic process"/>
    <property type="evidence" value="ECO:0007669"/>
    <property type="project" value="TreeGrafter"/>
</dbReference>
<proteinExistence type="predicted"/>
<accession>A0A6P8AWP5</accession>
<dbReference type="PANTHER" id="PTHR45527:SF1">
    <property type="entry name" value="FATTY ACID SYNTHASE"/>
    <property type="match status" value="1"/>
</dbReference>
<dbReference type="Pfam" id="PF00501">
    <property type="entry name" value="AMP-binding"/>
    <property type="match status" value="1"/>
</dbReference>
<dbReference type="Proteomes" id="UP000515153">
    <property type="component" value="Chromosome V"/>
</dbReference>
<protein>
    <recommendedName>
        <fullName evidence="3">AMP-dependent synthetase/ligase domain-containing protein</fullName>
    </recommendedName>
</protein>